<accession>A0A7D4BGZ2</accession>
<dbReference type="PANTHER" id="PTHR30290">
    <property type="entry name" value="PERIPLASMIC BINDING COMPONENT OF ABC TRANSPORTER"/>
    <property type="match status" value="1"/>
</dbReference>
<organism evidence="8 9">
    <name type="scientific">Kroppenstedtia pulmonis</name>
    <dbReference type="NCBI Taxonomy" id="1380685"/>
    <lineage>
        <taxon>Bacteria</taxon>
        <taxon>Bacillati</taxon>
        <taxon>Bacillota</taxon>
        <taxon>Bacilli</taxon>
        <taxon>Bacillales</taxon>
        <taxon>Thermoactinomycetaceae</taxon>
        <taxon>Kroppenstedtia</taxon>
    </lineage>
</organism>
<dbReference type="PIRSF" id="PIRSF002741">
    <property type="entry name" value="MppA"/>
    <property type="match status" value="1"/>
</dbReference>
<evidence type="ECO:0000313" key="9">
    <source>
        <dbReference type="Proteomes" id="UP000503088"/>
    </source>
</evidence>
<dbReference type="Gene3D" id="3.10.105.10">
    <property type="entry name" value="Dipeptide-binding Protein, Domain 3"/>
    <property type="match status" value="1"/>
</dbReference>
<feature type="chain" id="PRO_5038991924" evidence="6">
    <location>
        <begin position="25"/>
        <end position="543"/>
    </location>
</feature>
<dbReference type="GO" id="GO:0043190">
    <property type="term" value="C:ATP-binding cassette (ABC) transporter complex"/>
    <property type="evidence" value="ECO:0007669"/>
    <property type="project" value="InterPro"/>
</dbReference>
<dbReference type="InterPro" id="IPR000914">
    <property type="entry name" value="SBP_5_dom"/>
</dbReference>
<dbReference type="Gene3D" id="3.90.76.10">
    <property type="entry name" value="Dipeptide-binding Protein, Domain 1"/>
    <property type="match status" value="1"/>
</dbReference>
<reference evidence="8 9" key="1">
    <citation type="submission" date="2020-01" db="EMBL/GenBank/DDBJ databases">
        <authorList>
            <person name="Gulvik C.A."/>
            <person name="Batra D.G."/>
        </authorList>
    </citation>
    <scope>NUCLEOTIDE SEQUENCE [LARGE SCALE GENOMIC DNA]</scope>
    <source>
        <strain evidence="8 9">W9323</strain>
    </source>
</reference>
<evidence type="ECO:0000313" key="8">
    <source>
        <dbReference type="EMBL" id="QKG84035.1"/>
    </source>
</evidence>
<feature type="domain" description="Solute-binding protein family 5" evidence="7">
    <location>
        <begin position="80"/>
        <end position="465"/>
    </location>
</feature>
<gene>
    <name evidence="8" type="ORF">GXN76_05810</name>
</gene>
<evidence type="ECO:0000256" key="3">
    <source>
        <dbReference type="ARBA" id="ARBA00022448"/>
    </source>
</evidence>
<dbReference type="SUPFAM" id="SSF53850">
    <property type="entry name" value="Periplasmic binding protein-like II"/>
    <property type="match status" value="1"/>
</dbReference>
<evidence type="ECO:0000256" key="4">
    <source>
        <dbReference type="ARBA" id="ARBA00022729"/>
    </source>
</evidence>
<dbReference type="FunFam" id="3.90.76.10:FF:000001">
    <property type="entry name" value="Oligopeptide ABC transporter substrate-binding protein"/>
    <property type="match status" value="1"/>
</dbReference>
<evidence type="ECO:0000256" key="1">
    <source>
        <dbReference type="ARBA" id="ARBA00004196"/>
    </source>
</evidence>
<comment type="similarity">
    <text evidence="2">Belongs to the bacterial solute-binding protein 5 family.</text>
</comment>
<proteinExistence type="inferred from homology"/>
<dbReference type="EMBL" id="CP048104">
    <property type="protein sequence ID" value="QKG84035.1"/>
    <property type="molecule type" value="Genomic_DNA"/>
</dbReference>
<evidence type="ECO:0000256" key="6">
    <source>
        <dbReference type="SAM" id="SignalP"/>
    </source>
</evidence>
<dbReference type="GO" id="GO:0030288">
    <property type="term" value="C:outer membrane-bounded periplasmic space"/>
    <property type="evidence" value="ECO:0007669"/>
    <property type="project" value="UniProtKB-ARBA"/>
</dbReference>
<dbReference type="KEGG" id="kpul:GXN76_05810"/>
<keyword evidence="5" id="KW-0653">Protein transport</keyword>
<dbReference type="InterPro" id="IPR030678">
    <property type="entry name" value="Peptide/Ni-bd"/>
</dbReference>
<dbReference type="Pfam" id="PF00496">
    <property type="entry name" value="SBP_bac_5"/>
    <property type="match status" value="1"/>
</dbReference>
<dbReference type="GO" id="GO:0015833">
    <property type="term" value="P:peptide transport"/>
    <property type="evidence" value="ECO:0007669"/>
    <property type="project" value="UniProtKB-KW"/>
</dbReference>
<protein>
    <submittedName>
        <fullName evidence="8">Peptide ABC transporter substrate-binding protein</fullName>
    </submittedName>
</protein>
<dbReference type="PROSITE" id="PS51257">
    <property type="entry name" value="PROKAR_LIPOPROTEIN"/>
    <property type="match status" value="1"/>
</dbReference>
<evidence type="ECO:0000259" key="7">
    <source>
        <dbReference type="Pfam" id="PF00496"/>
    </source>
</evidence>
<keyword evidence="5" id="KW-0571">Peptide transport</keyword>
<keyword evidence="4 6" id="KW-0732">Signal</keyword>
<dbReference type="Proteomes" id="UP000503088">
    <property type="component" value="Chromosome"/>
</dbReference>
<dbReference type="Gene3D" id="3.40.190.10">
    <property type="entry name" value="Periplasmic binding protein-like II"/>
    <property type="match status" value="1"/>
</dbReference>
<comment type="subcellular location">
    <subcellularLocation>
        <location evidence="1">Cell envelope</location>
    </subcellularLocation>
</comment>
<keyword evidence="9" id="KW-1185">Reference proteome</keyword>
<dbReference type="InterPro" id="IPR039424">
    <property type="entry name" value="SBP_5"/>
</dbReference>
<sequence>MNRWMTRSLAILTVFAMVFLAACGAGGDSNKEAKDQVLNLGYMASEPPSLDPAKATDDQSGIVLRHVMEGLANVDEEGNPTPGVAEKWEESKDGTKITFHLRDAKWSNGDPVKASDFEYAWKHVLDPETAAEYANQLFYLKNGEKYNAGKAKAKDVGVKAVDDKTLEVELEKPTPYFVALTAFYTLLPVNEKVAKENGKWHSEAKSYVSNGAFTLDEWKHDSKITLKKNKDYWQADKVKLTQINLPFHNDQKTAYQLYQSGELDAGNSNTIPTDMTKKLLDEGKAKRKDKLGTYAYLYNVEEKPFNNAKIRKAFSMALDRQAIVDEILQNGAIPANGWVPKGMPDFDSGKDWTESHDEKYIEPTPQAKEAKKLLKEGMKEEGWDKLPTVSLEYNTDEGHKKIAEAAQQMIKKNLGVDVKLANSEWKVFLEKLNTGDFQMARYGWLPDYIDPMSYLDMWVTGDGNNSTNFSNKEYDKLIKEAKSTADQKKRMAALHKAEDILMDEMPFAPVYNYAEVYQHKDNVKNIIIKKDSSWDLRFAYLTE</sequence>
<evidence type="ECO:0000256" key="2">
    <source>
        <dbReference type="ARBA" id="ARBA00005695"/>
    </source>
</evidence>
<dbReference type="AlphaFoldDB" id="A0A7D4BGZ2"/>
<dbReference type="RefSeq" id="WP_173221339.1">
    <property type="nucleotide sequence ID" value="NZ_CP048104.1"/>
</dbReference>
<dbReference type="CDD" id="cd08504">
    <property type="entry name" value="PBP2_OppA"/>
    <property type="match status" value="1"/>
</dbReference>
<name>A0A7D4BGZ2_9BACL</name>
<feature type="signal peptide" evidence="6">
    <location>
        <begin position="1"/>
        <end position="24"/>
    </location>
</feature>
<evidence type="ECO:0000256" key="5">
    <source>
        <dbReference type="ARBA" id="ARBA00022856"/>
    </source>
</evidence>
<keyword evidence="3" id="KW-0813">Transport</keyword>
<dbReference type="GO" id="GO:1904680">
    <property type="term" value="F:peptide transmembrane transporter activity"/>
    <property type="evidence" value="ECO:0007669"/>
    <property type="project" value="TreeGrafter"/>
</dbReference>
<dbReference type="FunFam" id="3.10.105.10:FF:000001">
    <property type="entry name" value="Oligopeptide ABC transporter, oligopeptide-binding protein"/>
    <property type="match status" value="1"/>
</dbReference>
<dbReference type="PANTHER" id="PTHR30290:SF79">
    <property type="entry name" value="DIPEPTIDE-BINDING PROTEIN DPPE"/>
    <property type="match status" value="1"/>
</dbReference>